<keyword evidence="9" id="KW-1185">Reference proteome</keyword>
<feature type="domain" description="Cytochrome c" evidence="7">
    <location>
        <begin position="32"/>
        <end position="119"/>
    </location>
</feature>
<dbReference type="PRINTS" id="PR00605">
    <property type="entry name" value="CYTCHROMECIC"/>
</dbReference>
<accession>A0A330L5C5</accession>
<evidence type="ECO:0000256" key="6">
    <source>
        <dbReference type="PROSITE-ProRule" id="PRU00433"/>
    </source>
</evidence>
<dbReference type="RefSeq" id="WP_121988904.1">
    <property type="nucleotide sequence ID" value="NZ_OUNR01000012.1"/>
</dbReference>
<dbReference type="InterPro" id="IPR009056">
    <property type="entry name" value="Cyt_c-like_dom"/>
</dbReference>
<organism evidence="8 9">
    <name type="scientific">Nitrospira lenta</name>
    <dbReference type="NCBI Taxonomy" id="1436998"/>
    <lineage>
        <taxon>Bacteria</taxon>
        <taxon>Pseudomonadati</taxon>
        <taxon>Nitrospirota</taxon>
        <taxon>Nitrospiria</taxon>
        <taxon>Nitrospirales</taxon>
        <taxon>Nitrospiraceae</taxon>
        <taxon>Nitrospira</taxon>
    </lineage>
</organism>
<gene>
    <name evidence="8" type="ORF">NITLEN_20160</name>
</gene>
<evidence type="ECO:0000256" key="3">
    <source>
        <dbReference type="ARBA" id="ARBA00022723"/>
    </source>
</evidence>
<evidence type="ECO:0000256" key="5">
    <source>
        <dbReference type="ARBA" id="ARBA00023004"/>
    </source>
</evidence>
<evidence type="ECO:0000256" key="1">
    <source>
        <dbReference type="ARBA" id="ARBA00022448"/>
    </source>
</evidence>
<proteinExistence type="predicted"/>
<dbReference type="Pfam" id="PF13442">
    <property type="entry name" value="Cytochrome_CBB3"/>
    <property type="match status" value="1"/>
</dbReference>
<evidence type="ECO:0000256" key="2">
    <source>
        <dbReference type="ARBA" id="ARBA00022617"/>
    </source>
</evidence>
<dbReference type="Proteomes" id="UP000248168">
    <property type="component" value="Unassembled WGS sequence"/>
</dbReference>
<evidence type="ECO:0000256" key="4">
    <source>
        <dbReference type="ARBA" id="ARBA00022982"/>
    </source>
</evidence>
<dbReference type="InterPro" id="IPR008168">
    <property type="entry name" value="Cyt_C_IC"/>
</dbReference>
<protein>
    <submittedName>
        <fullName evidence="8">Putative Cytochrome c552</fullName>
    </submittedName>
</protein>
<dbReference type="GO" id="GO:0009055">
    <property type="term" value="F:electron transfer activity"/>
    <property type="evidence" value="ECO:0007669"/>
    <property type="project" value="InterPro"/>
</dbReference>
<keyword evidence="3 6" id="KW-0479">Metal-binding</keyword>
<evidence type="ECO:0000313" key="8">
    <source>
        <dbReference type="EMBL" id="SPP64520.1"/>
    </source>
</evidence>
<dbReference type="InParanoid" id="A0A330L5C5"/>
<sequence length="120" mass="12575">MKTVLTGVVIAAFAIVPWPAGMGEPLAHAADGDVRKGKAIYEKHCVLCHGPQGRGDGPVGKTINPPAADFASAASKKKPDAELLATIEKGRPPTAMVGWKGQLSDAEMQDVLAYVKSLRQ</sequence>
<name>A0A330L5C5_9BACT</name>
<evidence type="ECO:0000313" key="9">
    <source>
        <dbReference type="Proteomes" id="UP000248168"/>
    </source>
</evidence>
<evidence type="ECO:0000259" key="7">
    <source>
        <dbReference type="PROSITE" id="PS51007"/>
    </source>
</evidence>
<dbReference type="GO" id="GO:0005506">
    <property type="term" value="F:iron ion binding"/>
    <property type="evidence" value="ECO:0007669"/>
    <property type="project" value="InterPro"/>
</dbReference>
<dbReference type="AlphaFoldDB" id="A0A330L5C5"/>
<keyword evidence="2 6" id="KW-0349">Heme</keyword>
<keyword evidence="4" id="KW-0249">Electron transport</keyword>
<dbReference type="PROSITE" id="PS51007">
    <property type="entry name" value="CYTC"/>
    <property type="match status" value="1"/>
</dbReference>
<dbReference type="OrthoDB" id="9794322at2"/>
<dbReference type="SUPFAM" id="SSF46626">
    <property type="entry name" value="Cytochrome c"/>
    <property type="match status" value="1"/>
</dbReference>
<dbReference type="Gene3D" id="1.10.760.10">
    <property type="entry name" value="Cytochrome c-like domain"/>
    <property type="match status" value="1"/>
</dbReference>
<reference evidence="9" key="1">
    <citation type="submission" date="2018-04" db="EMBL/GenBank/DDBJ databases">
        <authorList>
            <person name="Lucker S."/>
            <person name="Sakoula D."/>
        </authorList>
    </citation>
    <scope>NUCLEOTIDE SEQUENCE [LARGE SCALE GENOMIC DNA]</scope>
</reference>
<dbReference type="InterPro" id="IPR036909">
    <property type="entry name" value="Cyt_c-like_dom_sf"/>
</dbReference>
<keyword evidence="1" id="KW-0813">Transport</keyword>
<dbReference type="EMBL" id="OUNR01000012">
    <property type="protein sequence ID" value="SPP64520.1"/>
    <property type="molecule type" value="Genomic_DNA"/>
</dbReference>
<keyword evidence="5 6" id="KW-0408">Iron</keyword>
<dbReference type="GO" id="GO:0020037">
    <property type="term" value="F:heme binding"/>
    <property type="evidence" value="ECO:0007669"/>
    <property type="project" value="InterPro"/>
</dbReference>